<sequence>MHGFVSYRRSGRVQSLRNDRAAFVLGRYVATELRLKLGHYVETEQYACSVAT</sequence>
<proteinExistence type="predicted"/>
<gene>
    <name evidence="1" type="ORF">F2Q68_00039075</name>
</gene>
<organism evidence="1 2">
    <name type="scientific">Brassica cretica</name>
    <name type="common">Mustard</name>
    <dbReference type="NCBI Taxonomy" id="69181"/>
    <lineage>
        <taxon>Eukaryota</taxon>
        <taxon>Viridiplantae</taxon>
        <taxon>Streptophyta</taxon>
        <taxon>Embryophyta</taxon>
        <taxon>Tracheophyta</taxon>
        <taxon>Spermatophyta</taxon>
        <taxon>Magnoliopsida</taxon>
        <taxon>eudicotyledons</taxon>
        <taxon>Gunneridae</taxon>
        <taxon>Pentapetalae</taxon>
        <taxon>rosids</taxon>
        <taxon>malvids</taxon>
        <taxon>Brassicales</taxon>
        <taxon>Brassicaceae</taxon>
        <taxon>Brassiceae</taxon>
        <taxon>Brassica</taxon>
    </lineage>
</organism>
<evidence type="ECO:0000313" key="2">
    <source>
        <dbReference type="Proteomes" id="UP000712281"/>
    </source>
</evidence>
<comment type="caution">
    <text evidence="1">The sequence shown here is derived from an EMBL/GenBank/DDBJ whole genome shotgun (WGS) entry which is preliminary data.</text>
</comment>
<name>A0A8S9MLX0_BRACR</name>
<dbReference type="Proteomes" id="UP000712281">
    <property type="component" value="Unassembled WGS sequence"/>
</dbReference>
<accession>A0A8S9MLX0</accession>
<dbReference type="AlphaFoldDB" id="A0A8S9MLX0"/>
<dbReference type="EMBL" id="QGKW02000007">
    <property type="protein sequence ID" value="KAF2620905.1"/>
    <property type="molecule type" value="Genomic_DNA"/>
</dbReference>
<evidence type="ECO:0000313" key="1">
    <source>
        <dbReference type="EMBL" id="KAF2620905.1"/>
    </source>
</evidence>
<protein>
    <submittedName>
        <fullName evidence="1">Uncharacterized protein</fullName>
    </submittedName>
</protein>
<reference evidence="1" key="1">
    <citation type="submission" date="2019-12" db="EMBL/GenBank/DDBJ databases">
        <title>Genome sequencing and annotation of Brassica cretica.</title>
        <authorList>
            <person name="Studholme D.J."/>
            <person name="Sarris P.F."/>
        </authorList>
    </citation>
    <scope>NUCLEOTIDE SEQUENCE</scope>
    <source>
        <strain evidence="1">PFS-001/15</strain>
        <tissue evidence="1">Leaf</tissue>
    </source>
</reference>